<dbReference type="Proteomes" id="UP001164250">
    <property type="component" value="Chromosome 7"/>
</dbReference>
<protein>
    <submittedName>
        <fullName evidence="1">Uncharacterized protein</fullName>
    </submittedName>
</protein>
<accession>A0ACC1AZL0</accession>
<comment type="caution">
    <text evidence="1">The sequence shown here is derived from an EMBL/GenBank/DDBJ whole genome shotgun (WGS) entry which is preliminary data.</text>
</comment>
<proteinExistence type="predicted"/>
<dbReference type="EMBL" id="CM047903">
    <property type="protein sequence ID" value="KAJ0092073.1"/>
    <property type="molecule type" value="Genomic_DNA"/>
</dbReference>
<name>A0ACC1AZL0_9ROSI</name>
<evidence type="ECO:0000313" key="1">
    <source>
        <dbReference type="EMBL" id="KAJ0092073.1"/>
    </source>
</evidence>
<organism evidence="1 2">
    <name type="scientific">Pistacia atlantica</name>
    <dbReference type="NCBI Taxonomy" id="434234"/>
    <lineage>
        <taxon>Eukaryota</taxon>
        <taxon>Viridiplantae</taxon>
        <taxon>Streptophyta</taxon>
        <taxon>Embryophyta</taxon>
        <taxon>Tracheophyta</taxon>
        <taxon>Spermatophyta</taxon>
        <taxon>Magnoliopsida</taxon>
        <taxon>eudicotyledons</taxon>
        <taxon>Gunneridae</taxon>
        <taxon>Pentapetalae</taxon>
        <taxon>rosids</taxon>
        <taxon>malvids</taxon>
        <taxon>Sapindales</taxon>
        <taxon>Anacardiaceae</taxon>
        <taxon>Pistacia</taxon>
    </lineage>
</organism>
<evidence type="ECO:0000313" key="2">
    <source>
        <dbReference type="Proteomes" id="UP001164250"/>
    </source>
</evidence>
<reference evidence="2" key="1">
    <citation type="journal article" date="2023" name="G3 (Bethesda)">
        <title>Genome assembly and association tests identify interacting loci associated with vigor, precocity, and sex in interspecific pistachio rootstocks.</title>
        <authorList>
            <person name="Palmer W."/>
            <person name="Jacygrad E."/>
            <person name="Sagayaradj S."/>
            <person name="Cavanaugh K."/>
            <person name="Han R."/>
            <person name="Bertier L."/>
            <person name="Beede B."/>
            <person name="Kafkas S."/>
            <person name="Golino D."/>
            <person name="Preece J."/>
            <person name="Michelmore R."/>
        </authorList>
    </citation>
    <scope>NUCLEOTIDE SEQUENCE [LARGE SCALE GENOMIC DNA]</scope>
</reference>
<keyword evidence="2" id="KW-1185">Reference proteome</keyword>
<gene>
    <name evidence="1" type="ORF">Patl1_26388</name>
</gene>
<sequence>MIFESEEAAKAFYDEYARRVGFLTRIVSSRKSERDGSIISRRLACNKEGFNVNRQKSGRVRIRKRESIREGCKAMILVKREKPGRWVVTKFVREHNHTLVVSSENGRPAPDLHIQKFRWSLYTPKRCYIIWVLQLADLNLMAFQWYACSLACNEYISPDNLIDSIKYSDSTGRIISMDEKDRRIRELSSELHRANQQLAACREQLRMFMSYIEEHTKCLSKTVEGAVHDIKEVESHEPNLHG</sequence>